<proteinExistence type="inferred from homology"/>
<dbReference type="InterPro" id="IPR014729">
    <property type="entry name" value="Rossmann-like_a/b/a_fold"/>
</dbReference>
<dbReference type="KEGG" id="mshj:MSHI_19870"/>
<comment type="similarity">
    <text evidence="1">Belongs to the universal stress protein A family.</text>
</comment>
<dbReference type="PANTHER" id="PTHR46268:SF6">
    <property type="entry name" value="UNIVERSAL STRESS PROTEIN UP12"/>
    <property type="match status" value="1"/>
</dbReference>
<gene>
    <name evidence="2" type="ORF">MSHI_19870</name>
</gene>
<dbReference type="AlphaFoldDB" id="A0A7I7MPA1"/>
<dbReference type="PRINTS" id="PR01438">
    <property type="entry name" value="UNVRSLSTRESS"/>
</dbReference>
<dbReference type="Proteomes" id="UP000467236">
    <property type="component" value="Chromosome"/>
</dbReference>
<dbReference type="InterPro" id="IPR006016">
    <property type="entry name" value="UspA"/>
</dbReference>
<keyword evidence="3" id="KW-1185">Reference proteome</keyword>
<sequence length="264" mass="28182">MKPVIVGIDGSPAALAAALWGTDEAVGKGVPLRLLSVIKTTHPSPQDYERDLRHAEASLRAAHAAVEATGKPVKIESDTPRGPAGAVLVEESRDAELICVGAPAIGRYARAILGSTATELAEKAHCPVAVIRPNEDQPPSGINWIVVRLTDAPDDDAILEYAAGEAVLRHAPILALGGGPEQLTETPDGEFERRVQRWRRRHPELHIYPITTNADIARFLADHDERVQLAVIGAGEAAQLTRFVGPSGHPVLRHAECSVLVVRG</sequence>
<reference evidence="2 3" key="1">
    <citation type="journal article" date="2019" name="Emerg. Microbes Infect.">
        <title>Comprehensive subspecies identification of 175 nontuberculous mycobacteria species based on 7547 genomic profiles.</title>
        <authorList>
            <person name="Matsumoto Y."/>
            <person name="Kinjo T."/>
            <person name="Motooka D."/>
            <person name="Nabeya D."/>
            <person name="Jung N."/>
            <person name="Uechi K."/>
            <person name="Horii T."/>
            <person name="Iida T."/>
            <person name="Fujita J."/>
            <person name="Nakamura S."/>
        </authorList>
    </citation>
    <scope>NUCLEOTIDE SEQUENCE [LARGE SCALE GENOMIC DNA]</scope>
    <source>
        <strain evidence="2 3">JCM 14233</strain>
    </source>
</reference>
<evidence type="ECO:0000313" key="2">
    <source>
        <dbReference type="EMBL" id="BBX74081.1"/>
    </source>
</evidence>
<name>A0A7I7MPA1_9MYCO</name>
<evidence type="ECO:0000313" key="3">
    <source>
        <dbReference type="Proteomes" id="UP000467236"/>
    </source>
</evidence>
<dbReference type="Gene3D" id="3.40.50.620">
    <property type="entry name" value="HUPs"/>
    <property type="match status" value="2"/>
</dbReference>
<dbReference type="Pfam" id="PF00582">
    <property type="entry name" value="Usp"/>
    <property type="match status" value="1"/>
</dbReference>
<organism evidence="2 3">
    <name type="scientific">Mycobacterium shinjukuense</name>
    <dbReference type="NCBI Taxonomy" id="398694"/>
    <lineage>
        <taxon>Bacteria</taxon>
        <taxon>Bacillati</taxon>
        <taxon>Actinomycetota</taxon>
        <taxon>Actinomycetes</taxon>
        <taxon>Mycobacteriales</taxon>
        <taxon>Mycobacteriaceae</taxon>
        <taxon>Mycobacterium</taxon>
    </lineage>
</organism>
<dbReference type="OrthoDB" id="4614783at2"/>
<dbReference type="InterPro" id="IPR006015">
    <property type="entry name" value="Universal_stress_UspA"/>
</dbReference>
<dbReference type="EMBL" id="AP022575">
    <property type="protein sequence ID" value="BBX74081.1"/>
    <property type="molecule type" value="Genomic_DNA"/>
</dbReference>
<dbReference type="PANTHER" id="PTHR46268">
    <property type="entry name" value="STRESS RESPONSE PROTEIN NHAX"/>
    <property type="match status" value="1"/>
</dbReference>
<dbReference type="SUPFAM" id="SSF52402">
    <property type="entry name" value="Adenine nucleotide alpha hydrolases-like"/>
    <property type="match status" value="2"/>
</dbReference>
<evidence type="ECO:0000256" key="1">
    <source>
        <dbReference type="ARBA" id="ARBA00008791"/>
    </source>
</evidence>
<dbReference type="RefSeq" id="WP_083047576.1">
    <property type="nucleotide sequence ID" value="NZ_AP022575.1"/>
</dbReference>
<protein>
    <submittedName>
        <fullName evidence="2">Universal stress protein</fullName>
    </submittedName>
</protein>
<accession>A0A7I7MPA1</accession>